<evidence type="ECO:0000256" key="1">
    <source>
        <dbReference type="ARBA" id="ARBA00001946"/>
    </source>
</evidence>
<evidence type="ECO:0000256" key="9">
    <source>
        <dbReference type="ARBA" id="ARBA00022679"/>
    </source>
</evidence>
<dbReference type="AlphaFoldDB" id="A0A2C6MGN7"/>
<evidence type="ECO:0000256" key="7">
    <source>
        <dbReference type="ARBA" id="ARBA00022475"/>
    </source>
</evidence>
<evidence type="ECO:0000256" key="17">
    <source>
        <dbReference type="ARBA" id="ARBA00048623"/>
    </source>
</evidence>
<evidence type="ECO:0000256" key="10">
    <source>
        <dbReference type="ARBA" id="ARBA00022692"/>
    </source>
</evidence>
<evidence type="ECO:0000256" key="15">
    <source>
        <dbReference type="ARBA" id="ARBA00032605"/>
    </source>
</evidence>
<evidence type="ECO:0000256" key="18">
    <source>
        <dbReference type="ARBA" id="ARBA00049504"/>
    </source>
</evidence>
<dbReference type="HAMAP" id="MF_00719">
    <property type="entry name" value="CobS"/>
    <property type="match status" value="1"/>
</dbReference>
<evidence type="ECO:0000256" key="6">
    <source>
        <dbReference type="ARBA" id="ARBA00015850"/>
    </source>
</evidence>
<sequence length="249" mass="26254">MFSSFRLAVSFLTIVPVYKKMADNQELARSVSYYPLIGLLLGSTAAGVCYLLRTLGLTLAADVISLVTMIILTGGLHLDGLMDTADGLLSGRDRGKKLEIMKDSRVGAMGVIAFVAIMLLKTAFLFELDLGLKLTALILVPAAGRWAMVFSITRYPYARAAGGLGAGLKEAGLPQLVMASATLVAAGVWLAGWQGLVILGAVVPFTMVFTGVIVKSLGGMTGDTYGATGEMVETWTLFIILLGQQTGLL</sequence>
<dbReference type="InterPro" id="IPR003805">
    <property type="entry name" value="CobS"/>
</dbReference>
<keyword evidence="9 19" id="KW-0808">Transferase</keyword>
<dbReference type="GO" id="GO:0009236">
    <property type="term" value="P:cobalamin biosynthetic process"/>
    <property type="evidence" value="ECO:0007669"/>
    <property type="project" value="UniProtKB-UniRule"/>
</dbReference>
<evidence type="ECO:0000256" key="12">
    <source>
        <dbReference type="ARBA" id="ARBA00022989"/>
    </source>
</evidence>
<feature type="transmembrane region" description="Helical" evidence="19">
    <location>
        <begin position="132"/>
        <end position="152"/>
    </location>
</feature>
<accession>A0A2C6MGN7</accession>
<evidence type="ECO:0000256" key="16">
    <source>
        <dbReference type="ARBA" id="ARBA00032853"/>
    </source>
</evidence>
<keyword evidence="13 19" id="KW-0472">Membrane</keyword>
<proteinExistence type="inferred from homology"/>
<evidence type="ECO:0000256" key="5">
    <source>
        <dbReference type="ARBA" id="ARBA00013200"/>
    </source>
</evidence>
<keyword evidence="10 19" id="KW-0812">Transmembrane</keyword>
<evidence type="ECO:0000256" key="13">
    <source>
        <dbReference type="ARBA" id="ARBA00023136"/>
    </source>
</evidence>
<keyword evidence="21" id="KW-1185">Reference proteome</keyword>
<feature type="transmembrane region" description="Helical" evidence="19">
    <location>
        <begin position="106"/>
        <end position="126"/>
    </location>
</feature>
<gene>
    <name evidence="19" type="primary">cobS</name>
    <name evidence="20" type="ORF">P378_06755</name>
</gene>
<dbReference type="GO" id="GO:0005886">
    <property type="term" value="C:plasma membrane"/>
    <property type="evidence" value="ECO:0007669"/>
    <property type="project" value="UniProtKB-SubCell"/>
</dbReference>
<feature type="transmembrane region" description="Helical" evidence="19">
    <location>
        <begin position="196"/>
        <end position="214"/>
    </location>
</feature>
<reference evidence="20 21" key="1">
    <citation type="submission" date="2013-09" db="EMBL/GenBank/DDBJ databases">
        <title>Biodegradation of hydrocarbons in the deep terrestrial subsurface : characterization of a microbial consortium composed of two Desulfotomaculum species originating from a deep geological formation.</title>
        <authorList>
            <person name="Aullo T."/>
            <person name="Berlendis S."/>
            <person name="Lascourreges J.-F."/>
            <person name="Dessort D."/>
            <person name="Saint-Laurent S."/>
            <person name="Schraauwers B."/>
            <person name="Mas J."/>
            <person name="Magot M."/>
            <person name="Ranchou-Peyruse A."/>
        </authorList>
    </citation>
    <scope>NUCLEOTIDE SEQUENCE [LARGE SCALE GENOMIC DNA]</scope>
    <source>
        <strain evidence="20 21">Bs107</strain>
    </source>
</reference>
<comment type="pathway">
    <text evidence="3 19">Cofactor biosynthesis; adenosylcobalamin biosynthesis; adenosylcobalamin from cob(II)yrinate a,c-diamide: step 7/7.</text>
</comment>
<protein>
    <recommendedName>
        <fullName evidence="6 19">Adenosylcobinamide-GDP ribazoletransferase</fullName>
        <ecNumber evidence="5 19">2.7.8.26</ecNumber>
    </recommendedName>
    <alternativeName>
        <fullName evidence="16 19">Cobalamin synthase</fullName>
    </alternativeName>
    <alternativeName>
        <fullName evidence="15 19">Cobalamin-5'-phosphate synthase</fullName>
    </alternativeName>
</protein>
<evidence type="ECO:0000256" key="8">
    <source>
        <dbReference type="ARBA" id="ARBA00022573"/>
    </source>
</evidence>
<name>A0A2C6MGN7_9FIRM</name>
<evidence type="ECO:0000313" key="21">
    <source>
        <dbReference type="Proteomes" id="UP000222564"/>
    </source>
</evidence>
<comment type="caution">
    <text evidence="20">The sequence shown here is derived from an EMBL/GenBank/DDBJ whole genome shotgun (WGS) entry which is preliminary data.</text>
</comment>
<comment type="catalytic activity">
    <reaction evidence="17 19">
        <text>alpha-ribazole + adenosylcob(III)inamide-GDP = adenosylcob(III)alamin + GMP + H(+)</text>
        <dbReference type="Rhea" id="RHEA:16049"/>
        <dbReference type="ChEBI" id="CHEBI:10329"/>
        <dbReference type="ChEBI" id="CHEBI:15378"/>
        <dbReference type="ChEBI" id="CHEBI:18408"/>
        <dbReference type="ChEBI" id="CHEBI:58115"/>
        <dbReference type="ChEBI" id="CHEBI:60487"/>
        <dbReference type="EC" id="2.7.8.26"/>
    </reaction>
</comment>
<evidence type="ECO:0000256" key="2">
    <source>
        <dbReference type="ARBA" id="ARBA00004651"/>
    </source>
</evidence>
<dbReference type="Pfam" id="PF02654">
    <property type="entry name" value="CobS"/>
    <property type="match status" value="1"/>
</dbReference>
<dbReference type="UniPathway" id="UPA00148">
    <property type="reaction ID" value="UER00238"/>
</dbReference>
<keyword evidence="7 19" id="KW-1003">Cell membrane</keyword>
<dbReference type="EMBL" id="AWQQ01000041">
    <property type="protein sequence ID" value="PHJ38892.1"/>
    <property type="molecule type" value="Genomic_DNA"/>
</dbReference>
<feature type="transmembrane region" description="Helical" evidence="19">
    <location>
        <begin position="32"/>
        <end position="52"/>
    </location>
</feature>
<comment type="cofactor">
    <cofactor evidence="1 19">
        <name>Mg(2+)</name>
        <dbReference type="ChEBI" id="CHEBI:18420"/>
    </cofactor>
</comment>
<comment type="catalytic activity">
    <reaction evidence="18 19">
        <text>alpha-ribazole 5'-phosphate + adenosylcob(III)inamide-GDP = adenosylcob(III)alamin 5'-phosphate + GMP + H(+)</text>
        <dbReference type="Rhea" id="RHEA:23560"/>
        <dbReference type="ChEBI" id="CHEBI:15378"/>
        <dbReference type="ChEBI" id="CHEBI:57918"/>
        <dbReference type="ChEBI" id="CHEBI:58115"/>
        <dbReference type="ChEBI" id="CHEBI:60487"/>
        <dbReference type="ChEBI" id="CHEBI:60493"/>
        <dbReference type="EC" id="2.7.8.26"/>
    </reaction>
</comment>
<dbReference type="PANTHER" id="PTHR34148">
    <property type="entry name" value="ADENOSYLCOBINAMIDE-GDP RIBAZOLETRANSFERASE"/>
    <property type="match status" value="1"/>
</dbReference>
<dbReference type="Proteomes" id="UP000222564">
    <property type="component" value="Unassembled WGS sequence"/>
</dbReference>
<feature type="transmembrane region" description="Helical" evidence="19">
    <location>
        <begin position="173"/>
        <end position="190"/>
    </location>
</feature>
<dbReference type="GO" id="GO:0008818">
    <property type="term" value="F:cobalamin 5'-phosphate synthase activity"/>
    <property type="evidence" value="ECO:0007669"/>
    <property type="project" value="UniProtKB-UniRule"/>
</dbReference>
<evidence type="ECO:0000256" key="4">
    <source>
        <dbReference type="ARBA" id="ARBA00010561"/>
    </source>
</evidence>
<comment type="subcellular location">
    <subcellularLocation>
        <location evidence="2 19">Cell membrane</location>
        <topology evidence="2 19">Multi-pass membrane protein</topology>
    </subcellularLocation>
</comment>
<comment type="similarity">
    <text evidence="4 19">Belongs to the CobS family.</text>
</comment>
<evidence type="ECO:0000256" key="11">
    <source>
        <dbReference type="ARBA" id="ARBA00022842"/>
    </source>
</evidence>
<dbReference type="PANTHER" id="PTHR34148:SF1">
    <property type="entry name" value="ADENOSYLCOBINAMIDE-GDP RIBAZOLETRANSFERASE"/>
    <property type="match status" value="1"/>
</dbReference>
<evidence type="ECO:0000256" key="19">
    <source>
        <dbReference type="HAMAP-Rule" id="MF_00719"/>
    </source>
</evidence>
<evidence type="ECO:0000256" key="3">
    <source>
        <dbReference type="ARBA" id="ARBA00004663"/>
    </source>
</evidence>
<keyword evidence="12 19" id="KW-1133">Transmembrane helix</keyword>
<keyword evidence="11 19" id="KW-0460">Magnesium</keyword>
<dbReference type="GO" id="GO:0051073">
    <property type="term" value="F:adenosylcobinamide-GDP ribazoletransferase activity"/>
    <property type="evidence" value="ECO:0007669"/>
    <property type="project" value="UniProtKB-UniRule"/>
</dbReference>
<evidence type="ECO:0000256" key="14">
    <source>
        <dbReference type="ARBA" id="ARBA00025228"/>
    </source>
</evidence>
<dbReference type="OrthoDB" id="9794626at2"/>
<dbReference type="EC" id="2.7.8.26" evidence="5 19"/>
<comment type="function">
    <text evidence="14 19">Joins adenosylcobinamide-GDP and alpha-ribazole to generate adenosylcobalamin (Ado-cobalamin). Also synthesizes adenosylcobalamin 5'-phosphate from adenosylcobinamide-GDP and alpha-ribazole 5'-phosphate.</text>
</comment>
<organism evidence="20 21">
    <name type="scientific">Desulforamulus profundi</name>
    <dbReference type="NCBI Taxonomy" id="1383067"/>
    <lineage>
        <taxon>Bacteria</taxon>
        <taxon>Bacillati</taxon>
        <taxon>Bacillota</taxon>
        <taxon>Clostridia</taxon>
        <taxon>Eubacteriales</taxon>
        <taxon>Peptococcaceae</taxon>
        <taxon>Desulforamulus</taxon>
    </lineage>
</organism>
<keyword evidence="8 19" id="KW-0169">Cobalamin biosynthesis</keyword>
<evidence type="ECO:0000313" key="20">
    <source>
        <dbReference type="EMBL" id="PHJ38892.1"/>
    </source>
</evidence>
<dbReference type="NCBIfam" id="TIGR00317">
    <property type="entry name" value="cobS"/>
    <property type="match status" value="1"/>
</dbReference>